<evidence type="ECO:0000313" key="2">
    <source>
        <dbReference type="EMBL" id="KAG6430184.1"/>
    </source>
</evidence>
<sequence>MSSQDEDRRSLDKDPETHDDVSTKPKISYSREFLLSISNSDICKKSPSGFDESLRIWGEELLRLPDRTSIPGRLPYQGFRRNEYSSSPPTRGDTSTYSRGIYGKWDSRSSVRSDRESDSLSDKDSDSGKRFGNHSRHSWQTPEHDGLLGSGSFPRPSGYAAGISAAKAVPHSRKDTDAFNDETFGSIESTNENRAEQERRRRVVVEGEGRLCPLAAMKELSRQGEKGDGLEWRQHSWRLTLARFRGGGCANCDGFVRLMAFWYRQASLKQWEPIGQSDISAFGGNYWSQSLVAFAWWQKCIPVSSSSLHGVFQRFYIIPTVGSSRASFEMMRKEQHKALQERQNSNSRNSKVGDVLSLCEGLVDSKEEKELFARNNELEISAVTPAVSNDSEKSSLSSQAPALRPLVPPGFKTNPLEKSSGLKSLIHPSLSEVSKSVTTESSIVADPNLIQNANHGIESRLSEEISVFGRQSTEKIQHTILFNKGEHVNAHVGLDVPKQAVLENQLFVIHGTPDDPNFTKLNDDGLEDETVRDSSISHSTLILENFFGSTSSAKSDGHSNSVEAQLRLACSGSCIFVLKKLFLWFDNIWSMMRLHINKPDDTWSPKAAHSSKFAQWFSEEEAKAAADVSSAGQNDLLSLIVGIHKKSNMVKLDIPAAANGISDQACSNNKVDAFPAVLTCEDLEQSILSKYGPMNTQPHLKSFTTAEGDIAQSIRQADNHTSLHLLSMLQKSSDQINTVVNPSNINLADKLVDSQENDRTTVVTEPKEEENGNLGKTLTLEALFGTAFMKELESVGAPVSVQRGSTDSARVDAPGPHAFPFPVKDNDISSSTVEHTGLQKPIHDYNVSSSHRQIAKLNGADNWLGIGDSSIGISSLKRQTESPNKRGGFERNAVYQLPKEENLISAGDTRDPRLLQMMPVGNSVNSVNSSSTMHINIAEKLAVLGGIIKDKHSMGGSEGTPFPHGSHEQRGPDISYSNLQLQQQSSKHSQPPHNTQPRPLYHHLESHPAHMSSHLKFMSPERTFGHDSPVNHQPSSPMIRPSFHHNPNVRVSGFDVPPPQHPMLHQMQRTSNHPQFGRGGSVPHHGNQPTGFVQEMNQTQGFPFGSRLPNIGGNGVPMPGGTPPDAFQRLINMELRANSKQIHPFGPPGHNQGIYSHELDLESRYR</sequence>
<comment type="caution">
    <text evidence="2">The sequence shown here is derived from an EMBL/GenBank/DDBJ whole genome shotgun (WGS) entry which is preliminary data.</text>
</comment>
<feature type="compositionally biased region" description="Basic and acidic residues" evidence="1">
    <location>
        <begin position="105"/>
        <end position="129"/>
    </location>
</feature>
<dbReference type="Proteomes" id="UP000298416">
    <property type="component" value="Unassembled WGS sequence"/>
</dbReference>
<feature type="compositionally biased region" description="Polar residues" evidence="1">
    <location>
        <begin position="84"/>
        <end position="98"/>
    </location>
</feature>
<protein>
    <submittedName>
        <fullName evidence="2">Uncharacterized protein</fullName>
    </submittedName>
</protein>
<reference evidence="2" key="1">
    <citation type="submission" date="2018-01" db="EMBL/GenBank/DDBJ databases">
        <authorList>
            <person name="Mao J.F."/>
        </authorList>
    </citation>
    <scope>NUCLEOTIDE SEQUENCE</scope>
    <source>
        <strain evidence="2">Huo1</strain>
        <tissue evidence="2">Leaf</tissue>
    </source>
</reference>
<gene>
    <name evidence="2" type="ORF">SASPL_108246</name>
</gene>
<feature type="region of interest" description="Disordered" evidence="1">
    <location>
        <begin position="806"/>
        <end position="827"/>
    </location>
</feature>
<dbReference type="PANTHER" id="PTHR34802:SF1">
    <property type="entry name" value="CHORISMATE SYNTHASE"/>
    <property type="match status" value="1"/>
</dbReference>
<feature type="region of interest" description="Disordered" evidence="1">
    <location>
        <begin position="389"/>
        <end position="414"/>
    </location>
</feature>
<reference evidence="2" key="2">
    <citation type="submission" date="2020-08" db="EMBL/GenBank/DDBJ databases">
        <title>Plant Genome Project.</title>
        <authorList>
            <person name="Zhang R.-G."/>
        </authorList>
    </citation>
    <scope>NUCLEOTIDE SEQUENCE</scope>
    <source>
        <strain evidence="2">Huo1</strain>
        <tissue evidence="2">Leaf</tissue>
    </source>
</reference>
<feature type="region of interest" description="Disordered" evidence="1">
    <location>
        <begin position="952"/>
        <end position="1001"/>
    </location>
</feature>
<evidence type="ECO:0000256" key="1">
    <source>
        <dbReference type="SAM" id="MobiDB-lite"/>
    </source>
</evidence>
<dbReference type="PANTHER" id="PTHR34802">
    <property type="entry name" value="CHORISMATE SYNTHASE"/>
    <property type="match status" value="1"/>
</dbReference>
<feature type="region of interest" description="Disordered" evidence="1">
    <location>
        <begin position="1"/>
        <end position="25"/>
    </location>
</feature>
<feature type="compositionally biased region" description="Basic and acidic residues" evidence="1">
    <location>
        <begin position="191"/>
        <end position="201"/>
    </location>
</feature>
<feature type="compositionally biased region" description="Basic and acidic residues" evidence="1">
    <location>
        <begin position="1157"/>
        <end position="1166"/>
    </location>
</feature>
<organism evidence="2">
    <name type="scientific">Salvia splendens</name>
    <name type="common">Scarlet sage</name>
    <dbReference type="NCBI Taxonomy" id="180675"/>
    <lineage>
        <taxon>Eukaryota</taxon>
        <taxon>Viridiplantae</taxon>
        <taxon>Streptophyta</taxon>
        <taxon>Embryophyta</taxon>
        <taxon>Tracheophyta</taxon>
        <taxon>Spermatophyta</taxon>
        <taxon>Magnoliopsida</taxon>
        <taxon>eudicotyledons</taxon>
        <taxon>Gunneridae</taxon>
        <taxon>Pentapetalae</taxon>
        <taxon>asterids</taxon>
        <taxon>lamiids</taxon>
        <taxon>Lamiales</taxon>
        <taxon>Lamiaceae</taxon>
        <taxon>Nepetoideae</taxon>
        <taxon>Mentheae</taxon>
        <taxon>Salviinae</taxon>
        <taxon>Salvia</taxon>
        <taxon>Salvia subgen. Calosphace</taxon>
        <taxon>core Calosphace</taxon>
    </lineage>
</organism>
<dbReference type="AlphaFoldDB" id="A0A8X9A826"/>
<feature type="region of interest" description="Disordered" evidence="1">
    <location>
        <begin position="1142"/>
        <end position="1166"/>
    </location>
</feature>
<dbReference type="EMBL" id="PNBA02000003">
    <property type="protein sequence ID" value="KAG6430184.1"/>
    <property type="molecule type" value="Genomic_DNA"/>
</dbReference>
<feature type="region of interest" description="Disordered" evidence="1">
    <location>
        <begin position="67"/>
        <end position="201"/>
    </location>
</feature>
<feature type="compositionally biased region" description="Basic and acidic residues" evidence="1">
    <location>
        <begin position="1"/>
        <end position="23"/>
    </location>
</feature>
<accession>A0A8X9A826</accession>
<feature type="compositionally biased region" description="Low complexity" evidence="1">
    <location>
        <begin position="975"/>
        <end position="993"/>
    </location>
</feature>
<keyword evidence="3" id="KW-1185">Reference proteome</keyword>
<proteinExistence type="predicted"/>
<feature type="compositionally biased region" description="Polar residues" evidence="1">
    <location>
        <begin position="389"/>
        <end position="400"/>
    </location>
</feature>
<evidence type="ECO:0000313" key="3">
    <source>
        <dbReference type="Proteomes" id="UP000298416"/>
    </source>
</evidence>
<name>A0A8X9A826_SALSN</name>